<keyword evidence="1" id="KW-0812">Transmembrane</keyword>
<evidence type="ECO:0000256" key="1">
    <source>
        <dbReference type="SAM" id="Phobius"/>
    </source>
</evidence>
<gene>
    <name evidence="2" type="ORF">K6K13_08970</name>
</gene>
<proteinExistence type="predicted"/>
<feature type="transmembrane region" description="Helical" evidence="1">
    <location>
        <begin position="66"/>
        <end position="85"/>
    </location>
</feature>
<dbReference type="Proteomes" id="UP000825886">
    <property type="component" value="Chromosome"/>
</dbReference>
<dbReference type="InterPro" id="IPR047743">
    <property type="entry name" value="YnhF-like"/>
</dbReference>
<keyword evidence="3" id="KW-1185">Reference proteome</keyword>
<reference evidence="2 3" key="1">
    <citation type="submission" date="2021-08" db="EMBL/GenBank/DDBJ databases">
        <title>Culture and genomic analysis of Symbiopectobacterium purcellii sp. nov. gen. nov., isolated from the leafhopper Empoasca decipiens.</title>
        <authorList>
            <person name="Nadal-Jimenez P."/>
            <person name="Siozios S."/>
            <person name="Halliday N."/>
            <person name="Camara M."/>
            <person name="Hurst G.D.D."/>
        </authorList>
    </citation>
    <scope>NUCLEOTIDE SEQUENCE [LARGE SCALE GENOMIC DNA]</scope>
    <source>
        <strain evidence="2 3">SyEd1</strain>
    </source>
</reference>
<evidence type="ECO:0000313" key="3">
    <source>
        <dbReference type="Proteomes" id="UP000825886"/>
    </source>
</evidence>
<keyword evidence="1" id="KW-0472">Membrane</keyword>
<evidence type="ECO:0000313" key="2">
    <source>
        <dbReference type="EMBL" id="QZN97439.1"/>
    </source>
</evidence>
<dbReference type="RefSeq" id="WP_222160478.1">
    <property type="nucleotide sequence ID" value="NZ_CP081864.1"/>
</dbReference>
<name>A0ABX9AS88_9ENTR</name>
<keyword evidence="1" id="KW-1133">Transmembrane helix</keyword>
<accession>A0ABX9AS88</accession>
<protein>
    <submittedName>
        <fullName evidence="2">YnhF family membrane protein</fullName>
    </submittedName>
</protein>
<dbReference type="NCBIfam" id="NF033411">
    <property type="entry name" value="small_mem_YnhF"/>
    <property type="match status" value="1"/>
</dbReference>
<sequence length="86" mass="9487">MKGLIDLISAAGIGDFPYKMCNNDLLASLCCGIGVQETTKHPVRRQRLRVSVFQGDRMNTDFKMSLMTTVGALVMIMVFSFVAVLN</sequence>
<dbReference type="EMBL" id="CP081864">
    <property type="protein sequence ID" value="QZN97439.1"/>
    <property type="molecule type" value="Genomic_DNA"/>
</dbReference>
<organism evidence="2 3">
    <name type="scientific">Symbiopectobacterium purcellii</name>
    <dbReference type="NCBI Taxonomy" id="2871826"/>
    <lineage>
        <taxon>Bacteria</taxon>
        <taxon>Pseudomonadati</taxon>
        <taxon>Pseudomonadota</taxon>
        <taxon>Gammaproteobacteria</taxon>
        <taxon>Enterobacterales</taxon>
        <taxon>Enterobacteriaceae</taxon>
    </lineage>
</organism>